<organism evidence="1">
    <name type="scientific">marine sediment metagenome</name>
    <dbReference type="NCBI Taxonomy" id="412755"/>
    <lineage>
        <taxon>unclassified sequences</taxon>
        <taxon>metagenomes</taxon>
        <taxon>ecological metagenomes</taxon>
    </lineage>
</organism>
<dbReference type="AlphaFoldDB" id="X1GHY5"/>
<accession>X1GHY5</accession>
<sequence>MTQITLDNEDKEYILSEFEKTKKYLANEIKVMDSIKDDHMIIPTFLNQLSQRINLVIDRTFVPLDYMEGNLEDTFIRPKIIRKFISQRKEYLRMVVDELNGLSENYFSVEGAFQKDLGSTLKGLTKRLESEIDKEII</sequence>
<dbReference type="EMBL" id="BARU01018464">
    <property type="protein sequence ID" value="GAH56807.1"/>
    <property type="molecule type" value="Genomic_DNA"/>
</dbReference>
<name>X1GHY5_9ZZZZ</name>
<comment type="caution">
    <text evidence="1">The sequence shown here is derived from an EMBL/GenBank/DDBJ whole genome shotgun (WGS) entry which is preliminary data.</text>
</comment>
<gene>
    <name evidence="1" type="ORF">S03H2_30520</name>
</gene>
<reference evidence="1" key="1">
    <citation type="journal article" date="2014" name="Front. Microbiol.">
        <title>High frequency of phylogenetically diverse reductive dehalogenase-homologous genes in deep subseafloor sedimentary metagenomes.</title>
        <authorList>
            <person name="Kawai M."/>
            <person name="Futagami T."/>
            <person name="Toyoda A."/>
            <person name="Takaki Y."/>
            <person name="Nishi S."/>
            <person name="Hori S."/>
            <person name="Arai W."/>
            <person name="Tsubouchi T."/>
            <person name="Morono Y."/>
            <person name="Uchiyama I."/>
            <person name="Ito T."/>
            <person name="Fujiyama A."/>
            <person name="Inagaki F."/>
            <person name="Takami H."/>
        </authorList>
    </citation>
    <scope>NUCLEOTIDE SEQUENCE</scope>
    <source>
        <strain evidence="1">Expedition CK06-06</strain>
    </source>
</reference>
<evidence type="ECO:0000313" key="1">
    <source>
        <dbReference type="EMBL" id="GAH56807.1"/>
    </source>
</evidence>
<proteinExistence type="predicted"/>
<protein>
    <submittedName>
        <fullName evidence="1">Uncharacterized protein</fullName>
    </submittedName>
</protein>